<feature type="transmembrane region" description="Helical" evidence="1">
    <location>
        <begin position="148"/>
        <end position="168"/>
    </location>
</feature>
<evidence type="ECO:0000313" key="2">
    <source>
        <dbReference type="EMBL" id="SDR22899.1"/>
    </source>
</evidence>
<feature type="transmembrane region" description="Helical" evidence="1">
    <location>
        <begin position="347"/>
        <end position="366"/>
    </location>
</feature>
<dbReference type="AlphaFoldDB" id="A0A1H1HC26"/>
<evidence type="ECO:0000313" key="3">
    <source>
        <dbReference type="Proteomes" id="UP000183487"/>
    </source>
</evidence>
<feature type="transmembrane region" description="Helical" evidence="1">
    <location>
        <begin position="12"/>
        <end position="30"/>
    </location>
</feature>
<proteinExistence type="predicted"/>
<keyword evidence="1" id="KW-0812">Transmembrane</keyword>
<keyword evidence="1" id="KW-1133">Transmembrane helix</keyword>
<sequence length="393" mass="44640">MNINNKNRTLAFCRFSIVFVLLLICAGNVTNSVLLKFGFRDDHKVEGYTQSLTLVSMMEGTAPRPYVYRSAFAKAAKYAAGQLSPALQQKLFKSISRYDSLRHSYFSYIPDLYWTPVIALAYHLVYFAVVLSTILTLLLVYKLARMNGLSFATALGFLAAFSFIYPLTFQQGGYYYDFIEILGAFSACYFMLKRRMIACTLIIALFSFNKETFFLVPLALLFLHTKEVPMRNRLGWLALQLGCCMVTRHYIMSGYELNSGSFIEFHAKENLLFWLNPASYTRFYNLIAKGIFTPSLQNPLILVPAAVYFRTAWRSTAPRYKRYFFAAFLPVAFLFALFGYIDEVRAFSIAFPAIVLIALNGANKFGQIFTETDFDRAPAVSRARVTVEASSAV</sequence>
<keyword evidence="3" id="KW-1185">Reference proteome</keyword>
<dbReference type="EMBL" id="FNKP01000002">
    <property type="protein sequence ID" value="SDR22899.1"/>
    <property type="molecule type" value="Genomic_DNA"/>
</dbReference>
<feature type="transmembrane region" description="Helical" evidence="1">
    <location>
        <begin position="323"/>
        <end position="341"/>
    </location>
</feature>
<organism evidence="2 3">
    <name type="scientific">Paraburkholderia fungorum</name>
    <dbReference type="NCBI Taxonomy" id="134537"/>
    <lineage>
        <taxon>Bacteria</taxon>
        <taxon>Pseudomonadati</taxon>
        <taxon>Pseudomonadota</taxon>
        <taxon>Betaproteobacteria</taxon>
        <taxon>Burkholderiales</taxon>
        <taxon>Burkholderiaceae</taxon>
        <taxon>Paraburkholderia</taxon>
    </lineage>
</organism>
<gene>
    <name evidence="2" type="ORF">SAMN05443245_3730</name>
</gene>
<keyword evidence="1" id="KW-0472">Membrane</keyword>
<evidence type="ECO:0000256" key="1">
    <source>
        <dbReference type="SAM" id="Phobius"/>
    </source>
</evidence>
<accession>A0A1H1HC26</accession>
<dbReference type="Proteomes" id="UP000183487">
    <property type="component" value="Unassembled WGS sequence"/>
</dbReference>
<feature type="transmembrane region" description="Helical" evidence="1">
    <location>
        <begin position="199"/>
        <end position="222"/>
    </location>
</feature>
<feature type="transmembrane region" description="Helical" evidence="1">
    <location>
        <begin position="120"/>
        <end position="141"/>
    </location>
</feature>
<protein>
    <recommendedName>
        <fullName evidence="4">Glycosyltransferase RgtA/B/C/D-like domain-containing protein</fullName>
    </recommendedName>
</protein>
<reference evidence="3" key="1">
    <citation type="submission" date="2016-10" db="EMBL/GenBank/DDBJ databases">
        <authorList>
            <person name="Varghese N."/>
        </authorList>
    </citation>
    <scope>NUCLEOTIDE SEQUENCE [LARGE SCALE GENOMIC DNA]</scope>
    <source>
        <strain evidence="3">GAS106B</strain>
    </source>
</reference>
<evidence type="ECO:0008006" key="4">
    <source>
        <dbReference type="Google" id="ProtNLM"/>
    </source>
</evidence>
<name>A0A1H1HC26_9BURK</name>